<gene>
    <name evidence="5" type="ORF">GSI_05204</name>
</gene>
<feature type="region of interest" description="Disordered" evidence="3">
    <location>
        <begin position="837"/>
        <end position="872"/>
    </location>
</feature>
<keyword evidence="1" id="KW-0802">TPR repeat</keyword>
<reference evidence="5 6" key="1">
    <citation type="journal article" date="2015" name="Sci. Rep.">
        <title>Chromosome-level genome map provides insights into diverse defense mechanisms in the medicinal fungus Ganoderma sinense.</title>
        <authorList>
            <person name="Zhu Y."/>
            <person name="Xu J."/>
            <person name="Sun C."/>
            <person name="Zhou S."/>
            <person name="Xu H."/>
            <person name="Nelson D.R."/>
            <person name="Qian J."/>
            <person name="Song J."/>
            <person name="Luo H."/>
            <person name="Xiang L."/>
            <person name="Li Y."/>
            <person name="Xu Z."/>
            <person name="Ji A."/>
            <person name="Wang L."/>
            <person name="Lu S."/>
            <person name="Hayward A."/>
            <person name="Sun W."/>
            <person name="Li X."/>
            <person name="Schwartz D.C."/>
            <person name="Wang Y."/>
            <person name="Chen S."/>
        </authorList>
    </citation>
    <scope>NUCLEOTIDE SEQUENCE [LARGE SCALE GENOMIC DNA]</scope>
    <source>
        <strain evidence="5 6">ZZ0214-1</strain>
    </source>
</reference>
<evidence type="ECO:0000256" key="3">
    <source>
        <dbReference type="SAM" id="MobiDB-lite"/>
    </source>
</evidence>
<dbReference type="SMART" id="SM00028">
    <property type="entry name" value="TPR"/>
    <property type="match status" value="3"/>
</dbReference>
<dbReference type="InterPro" id="IPR011990">
    <property type="entry name" value="TPR-like_helical_dom_sf"/>
</dbReference>
<dbReference type="OrthoDB" id="245563at2759"/>
<feature type="region of interest" description="Disordered" evidence="3">
    <location>
        <begin position="512"/>
        <end position="532"/>
    </location>
</feature>
<dbReference type="InterPro" id="IPR029062">
    <property type="entry name" value="Class_I_gatase-like"/>
</dbReference>
<feature type="compositionally biased region" description="Basic and acidic residues" evidence="3">
    <location>
        <begin position="523"/>
        <end position="532"/>
    </location>
</feature>
<protein>
    <submittedName>
        <fullName evidence="5">Transporter</fullName>
    </submittedName>
</protein>
<accession>A0A2G8SFI4</accession>
<evidence type="ECO:0000313" key="6">
    <source>
        <dbReference type="Proteomes" id="UP000230002"/>
    </source>
</evidence>
<sequence length="904" mass="99191">MSAKPLIVILCLEQHSAFDHFNATLEALAQKAVVRKASTLAQARRYLTSTVRPHAIIVAEAAVADPEYYEVLVRLVEYARAGGTVVYSGVFSLLVFYSDLAAMFTNAWGLSWGVPSTTIVSGTHTLNPRVRGLKTEGLVQQCSLSVKFVENVALEDAVYLTHDVADDRKEDSQSSNTTCKTFAAFTKIGYGRMGYIASASEGPTTNLLLAMCFWPGSRPSIAEGDGIPEVIHAGHSIARGVTPRASTNTADQPKRNILIISLEKDGVADEIHAQFHQALRKNATVTEVQQPRAALAKLSATPRPDAIVLSDPALARPTHNKLLTRLVAYARSGGTVVAGLQFGYTIEYAQVRPFFARWGVPWDRGSFLRTTTALNPAGVPAPLAEGALLPAVSAKAQHVKNAPRAHAVYLPTAASRIETPAPAHAHAPGPLTGALAQESAAVFARVGKGYLGYVGDVNAEQGSTRLILEMCGVKIRPGDLGAREVTTEVTIHPDGRTEVTTETEEEVPLPAPAPLRARGLGPRPRDAEVAVRAEARRKVREEKRGRADGLKNEGNDLFRENEWEEAAEKYRAAALLGGPQPVYLANLAACLLKLEMWELADNAATRALVHDPRHVKALYRRAHARRELGRLNAALADLEWLLAIDKTNAPALKEKVAVREILKRAGSTDWPEDHLVRSKRDEDVAVEVEDESDSEDFAHPGTVIACRYYNTRETGCRFGKACLSRHAPDSKSIRDELGRNVCLSWLMGHCRFAAGAKCVYAHDATYLPDRGWWTDTARVERTRTEFFKAIKEEPLDLGAGRVEERILAEAFVPLSWRQDMWAVASYKEEVYDRELGSDEDSEHSYGYGSGSSYDYSDSEDSEDDLEEVRGLGELTDADMEEMGEYGIKPWEDGAYVRVLTVFWR</sequence>
<proteinExistence type="predicted"/>
<dbReference type="InterPro" id="IPR000571">
    <property type="entry name" value="Znf_CCCH"/>
</dbReference>
<dbReference type="InterPro" id="IPR051966">
    <property type="entry name" value="RPAP3"/>
</dbReference>
<dbReference type="STRING" id="1077348.A0A2G8SFI4"/>
<feature type="zinc finger region" description="C3H1-type" evidence="2">
    <location>
        <begin position="700"/>
        <end position="729"/>
    </location>
</feature>
<evidence type="ECO:0000313" key="5">
    <source>
        <dbReference type="EMBL" id="PIL32501.1"/>
    </source>
</evidence>
<dbReference type="Gene3D" id="3.40.50.880">
    <property type="match status" value="1"/>
</dbReference>
<dbReference type="AlphaFoldDB" id="A0A2G8SFI4"/>
<keyword evidence="2" id="KW-0863">Zinc-finger</keyword>
<keyword evidence="6" id="KW-1185">Reference proteome</keyword>
<dbReference type="PANTHER" id="PTHR46423">
    <property type="entry name" value="RNA POLYMERASE II-ASSOCIATED PROTEIN 3"/>
    <property type="match status" value="1"/>
</dbReference>
<feature type="domain" description="C3H1-type" evidence="4">
    <location>
        <begin position="700"/>
        <end position="729"/>
    </location>
</feature>
<keyword evidence="2" id="KW-0479">Metal-binding</keyword>
<dbReference type="PROSITE" id="PS50103">
    <property type="entry name" value="ZF_C3H1"/>
    <property type="match status" value="2"/>
</dbReference>
<organism evidence="5 6">
    <name type="scientific">Ganoderma sinense ZZ0214-1</name>
    <dbReference type="NCBI Taxonomy" id="1077348"/>
    <lineage>
        <taxon>Eukaryota</taxon>
        <taxon>Fungi</taxon>
        <taxon>Dikarya</taxon>
        <taxon>Basidiomycota</taxon>
        <taxon>Agaricomycotina</taxon>
        <taxon>Agaricomycetes</taxon>
        <taxon>Polyporales</taxon>
        <taxon>Polyporaceae</taxon>
        <taxon>Ganoderma</taxon>
    </lineage>
</organism>
<evidence type="ECO:0000256" key="1">
    <source>
        <dbReference type="ARBA" id="ARBA00022803"/>
    </source>
</evidence>
<dbReference type="EMBL" id="AYKW01000010">
    <property type="protein sequence ID" value="PIL32501.1"/>
    <property type="molecule type" value="Genomic_DNA"/>
</dbReference>
<evidence type="ECO:0000259" key="4">
    <source>
        <dbReference type="PROSITE" id="PS50103"/>
    </source>
</evidence>
<feature type="compositionally biased region" description="Low complexity" evidence="3">
    <location>
        <begin position="844"/>
        <end position="855"/>
    </location>
</feature>
<dbReference type="InterPro" id="IPR019734">
    <property type="entry name" value="TPR_rpt"/>
</dbReference>
<feature type="domain" description="C3H1-type" evidence="4">
    <location>
        <begin position="736"/>
        <end position="765"/>
    </location>
</feature>
<dbReference type="SUPFAM" id="SSF48452">
    <property type="entry name" value="TPR-like"/>
    <property type="match status" value="1"/>
</dbReference>
<dbReference type="GO" id="GO:0008270">
    <property type="term" value="F:zinc ion binding"/>
    <property type="evidence" value="ECO:0007669"/>
    <property type="project" value="UniProtKB-KW"/>
</dbReference>
<feature type="zinc finger region" description="C3H1-type" evidence="2">
    <location>
        <begin position="736"/>
        <end position="765"/>
    </location>
</feature>
<dbReference type="Gene3D" id="1.25.40.10">
    <property type="entry name" value="Tetratricopeptide repeat domain"/>
    <property type="match status" value="1"/>
</dbReference>
<keyword evidence="2" id="KW-0862">Zinc</keyword>
<dbReference type="Proteomes" id="UP000230002">
    <property type="component" value="Unassembled WGS sequence"/>
</dbReference>
<dbReference type="PANTHER" id="PTHR46423:SF1">
    <property type="entry name" value="RNA POLYMERASE II-ASSOCIATED PROTEIN 3"/>
    <property type="match status" value="1"/>
</dbReference>
<dbReference type="GO" id="GO:0101031">
    <property type="term" value="C:protein folding chaperone complex"/>
    <property type="evidence" value="ECO:0007669"/>
    <property type="project" value="TreeGrafter"/>
</dbReference>
<comment type="caution">
    <text evidence="5">The sequence shown here is derived from an EMBL/GenBank/DDBJ whole genome shotgun (WGS) entry which is preliminary data.</text>
</comment>
<dbReference type="Gene3D" id="3.30.1370.210">
    <property type="match status" value="1"/>
</dbReference>
<name>A0A2G8SFI4_9APHY</name>
<feature type="compositionally biased region" description="Acidic residues" evidence="3">
    <location>
        <begin position="856"/>
        <end position="866"/>
    </location>
</feature>
<evidence type="ECO:0000256" key="2">
    <source>
        <dbReference type="PROSITE-ProRule" id="PRU00723"/>
    </source>
</evidence>